<feature type="transmembrane region" description="Helical" evidence="6">
    <location>
        <begin position="39"/>
        <end position="60"/>
    </location>
</feature>
<dbReference type="EMBL" id="LJXT01000040">
    <property type="protein sequence ID" value="KPQ16410.1"/>
    <property type="molecule type" value="Genomic_DNA"/>
</dbReference>
<gene>
    <name evidence="7" type="ORF">HLUCCX10_07860</name>
</gene>
<proteinExistence type="predicted"/>
<organism evidence="7 8">
    <name type="scientific">Algoriphagus marincola HL-49</name>
    <dbReference type="NCBI Taxonomy" id="1305737"/>
    <lineage>
        <taxon>Bacteria</taxon>
        <taxon>Pseudomonadati</taxon>
        <taxon>Bacteroidota</taxon>
        <taxon>Cytophagia</taxon>
        <taxon>Cytophagales</taxon>
        <taxon>Cyclobacteriaceae</taxon>
        <taxon>Algoriphagus</taxon>
    </lineage>
</organism>
<dbReference type="Proteomes" id="UP000050421">
    <property type="component" value="Unassembled WGS sequence"/>
</dbReference>
<sequence length="207" mass="22804">MNAALIEGISMGLVLSAMIGPVFFTLIQNSLEHGFRQTVVLALGILASDSIYVIVTYFGIRFLADTTLFEQVLGYVGGLILICFGLISLVKKRADRPSTGGLSISKIKKRTAFTKGFSINGVNPFVLLFWISIASLVYLKSTWSKSDVFLYYSGILITVFNIDLLKGFIAKKLAHLVTPRLMQILNKAVGLIMVGFGIRLIWWASMN</sequence>
<feature type="transmembrane region" description="Helical" evidence="6">
    <location>
        <begin position="6"/>
        <end position="27"/>
    </location>
</feature>
<comment type="caution">
    <text evidence="7">The sequence shown here is derived from an EMBL/GenBank/DDBJ whole genome shotgun (WGS) entry which is preliminary data.</text>
</comment>
<dbReference type="InterPro" id="IPR001123">
    <property type="entry name" value="LeuE-type"/>
</dbReference>
<keyword evidence="3 6" id="KW-0812">Transmembrane</keyword>
<dbReference type="PATRIC" id="fig|1305737.6.peg.2249"/>
<dbReference type="Pfam" id="PF01810">
    <property type="entry name" value="LysE"/>
    <property type="match status" value="1"/>
</dbReference>
<dbReference type="eggNOG" id="COG1280">
    <property type="taxonomic scope" value="Bacteria"/>
</dbReference>
<evidence type="ECO:0000256" key="1">
    <source>
        <dbReference type="ARBA" id="ARBA00004651"/>
    </source>
</evidence>
<evidence type="ECO:0000313" key="7">
    <source>
        <dbReference type="EMBL" id="KPQ16410.1"/>
    </source>
</evidence>
<dbReference type="AlphaFoldDB" id="A0A0N8KGA7"/>
<comment type="subcellular location">
    <subcellularLocation>
        <location evidence="1">Cell membrane</location>
        <topology evidence="1">Multi-pass membrane protein</topology>
    </subcellularLocation>
</comment>
<evidence type="ECO:0000256" key="2">
    <source>
        <dbReference type="ARBA" id="ARBA00022475"/>
    </source>
</evidence>
<keyword evidence="4 6" id="KW-1133">Transmembrane helix</keyword>
<dbReference type="PANTHER" id="PTHR30086:SF20">
    <property type="entry name" value="ARGININE EXPORTER PROTEIN ARGO-RELATED"/>
    <property type="match status" value="1"/>
</dbReference>
<accession>A0A0N8KGA7</accession>
<dbReference type="PANTHER" id="PTHR30086">
    <property type="entry name" value="ARGININE EXPORTER PROTEIN ARGO"/>
    <property type="match status" value="1"/>
</dbReference>
<reference evidence="7 8" key="1">
    <citation type="submission" date="2015-09" db="EMBL/GenBank/DDBJ databases">
        <title>Identification and resolution of microdiversity through metagenomic sequencing of parallel consortia.</title>
        <authorList>
            <person name="Nelson W.C."/>
            <person name="Romine M.F."/>
            <person name="Lindemann S.R."/>
        </authorList>
    </citation>
    <scope>NUCLEOTIDE SEQUENCE [LARGE SCALE GENOMIC DNA]</scope>
    <source>
        <strain evidence="7">HL-49</strain>
    </source>
</reference>
<feature type="transmembrane region" description="Helical" evidence="6">
    <location>
        <begin position="149"/>
        <end position="169"/>
    </location>
</feature>
<evidence type="ECO:0000256" key="4">
    <source>
        <dbReference type="ARBA" id="ARBA00022989"/>
    </source>
</evidence>
<keyword evidence="2" id="KW-1003">Cell membrane</keyword>
<protein>
    <submittedName>
        <fullName evidence="7">Putative threonine efflux protein</fullName>
    </submittedName>
</protein>
<evidence type="ECO:0000256" key="5">
    <source>
        <dbReference type="ARBA" id="ARBA00023136"/>
    </source>
</evidence>
<evidence type="ECO:0000313" key="8">
    <source>
        <dbReference type="Proteomes" id="UP000050421"/>
    </source>
</evidence>
<dbReference type="GO" id="GO:0015171">
    <property type="term" value="F:amino acid transmembrane transporter activity"/>
    <property type="evidence" value="ECO:0007669"/>
    <property type="project" value="TreeGrafter"/>
</dbReference>
<evidence type="ECO:0000256" key="6">
    <source>
        <dbReference type="SAM" id="Phobius"/>
    </source>
</evidence>
<feature type="transmembrane region" description="Helical" evidence="6">
    <location>
        <begin position="181"/>
        <end position="204"/>
    </location>
</feature>
<dbReference type="OrthoDB" id="679767at2"/>
<evidence type="ECO:0000256" key="3">
    <source>
        <dbReference type="ARBA" id="ARBA00022692"/>
    </source>
</evidence>
<feature type="transmembrane region" description="Helical" evidence="6">
    <location>
        <begin position="112"/>
        <end position="137"/>
    </location>
</feature>
<dbReference type="STRING" id="1305737.GCA_000526355_00386"/>
<keyword evidence="5 6" id="KW-0472">Membrane</keyword>
<feature type="transmembrane region" description="Helical" evidence="6">
    <location>
        <begin position="72"/>
        <end position="91"/>
    </location>
</feature>
<dbReference type="GO" id="GO:0005886">
    <property type="term" value="C:plasma membrane"/>
    <property type="evidence" value="ECO:0007669"/>
    <property type="project" value="UniProtKB-SubCell"/>
</dbReference>
<name>A0A0N8KGA7_9BACT</name>